<protein>
    <submittedName>
        <fullName evidence="1">(rape) hypothetical protein</fullName>
    </submittedName>
</protein>
<sequence length="146" mass="16201">MAMVVKHISMSLAMETLGDWEPLQQKMPVEFVKWCCFNCTMANPASAITWLRHGYFASLLFKRHWSLTEVEEKCGGNSSAASSTAVGFEEIMLLHSEHVNFTSQLLYRFEFTCNVPGVIMQNMICLSPAANLAAGLCADLAKEISS</sequence>
<proteinExistence type="predicted"/>
<gene>
    <name evidence="1" type="ORF">DARMORV10_A04P27420.1</name>
</gene>
<dbReference type="Proteomes" id="UP001295469">
    <property type="component" value="Chromosome A04"/>
</dbReference>
<organism evidence="1">
    <name type="scientific">Brassica napus</name>
    <name type="common">Rape</name>
    <dbReference type="NCBI Taxonomy" id="3708"/>
    <lineage>
        <taxon>Eukaryota</taxon>
        <taxon>Viridiplantae</taxon>
        <taxon>Streptophyta</taxon>
        <taxon>Embryophyta</taxon>
        <taxon>Tracheophyta</taxon>
        <taxon>Spermatophyta</taxon>
        <taxon>Magnoliopsida</taxon>
        <taxon>eudicotyledons</taxon>
        <taxon>Gunneridae</taxon>
        <taxon>Pentapetalae</taxon>
        <taxon>rosids</taxon>
        <taxon>malvids</taxon>
        <taxon>Brassicales</taxon>
        <taxon>Brassicaceae</taxon>
        <taxon>Brassiceae</taxon>
        <taxon>Brassica</taxon>
    </lineage>
</organism>
<dbReference type="AlphaFoldDB" id="A0A817AR74"/>
<evidence type="ECO:0000313" key="1">
    <source>
        <dbReference type="EMBL" id="CAF2291938.1"/>
    </source>
</evidence>
<name>A0A817AR74_BRANA</name>
<accession>A0A817AR74</accession>
<reference evidence="1" key="1">
    <citation type="submission" date="2021-01" db="EMBL/GenBank/DDBJ databases">
        <authorList>
            <consortium name="Genoscope - CEA"/>
            <person name="William W."/>
        </authorList>
    </citation>
    <scope>NUCLEOTIDE SEQUENCE</scope>
</reference>
<dbReference type="EMBL" id="HG994358">
    <property type="protein sequence ID" value="CAF2291938.1"/>
    <property type="molecule type" value="Genomic_DNA"/>
</dbReference>